<name>A0A7S8FGM1_9BACT</name>
<protein>
    <submittedName>
        <fullName evidence="1">Uncharacterized protein</fullName>
    </submittedName>
</protein>
<proteinExistence type="predicted"/>
<gene>
    <name evidence="1" type="ORF">Nkreftii_003262</name>
</gene>
<sequence length="256" mass="29427">MGEMQMPANEEQHIAIAEEKLRRFLALADDVLALRTQIQRQLDQQVRHLSHTLRNRVLVALYLKTLDSFDRLIVDAREKRSECSHHLKTMAESFIYSGWVGKDQGDTRAKLLLADGYRSKVVYYGLVEEQELAAQWGSLQSQVLEGIRTEWKDFHRSSLEQIADEGNRSDHYRQVYRLACEAAHLGDLFMYMPPQPEGQGIGFSDQSMMSAYVCLKFGIILACDMLHDATDSLGVHFDAQLEDFRGRWRAIIDLHP</sequence>
<accession>A0A7S8FGM1</accession>
<reference evidence="1 2" key="1">
    <citation type="journal article" date="2020" name="ISME J.">
        <title>Enrichment and physiological characterization of a novel comammox Nitrospira indicates ammonium inhibition of complete nitrification.</title>
        <authorList>
            <person name="Sakoula D."/>
            <person name="Koch H."/>
            <person name="Frank J."/>
            <person name="Jetten M.S.M."/>
            <person name="van Kessel M.A.H.J."/>
            <person name="Lucker S."/>
        </authorList>
    </citation>
    <scope>NUCLEOTIDE SEQUENCE [LARGE SCALE GENOMIC DNA]</scope>
    <source>
        <strain evidence="1">Comreactor17</strain>
    </source>
</reference>
<organism evidence="1 2">
    <name type="scientific">Candidatus Nitrospira kreftii</name>
    <dbReference type="NCBI Taxonomy" id="2652173"/>
    <lineage>
        <taxon>Bacteria</taxon>
        <taxon>Pseudomonadati</taxon>
        <taxon>Nitrospirota</taxon>
        <taxon>Nitrospiria</taxon>
        <taxon>Nitrospirales</taxon>
        <taxon>Nitrospiraceae</taxon>
        <taxon>Nitrospira</taxon>
    </lineage>
</organism>
<evidence type="ECO:0000313" key="1">
    <source>
        <dbReference type="EMBL" id="QPD05488.1"/>
    </source>
</evidence>
<dbReference type="EMBL" id="CP047423">
    <property type="protein sequence ID" value="QPD05488.1"/>
    <property type="molecule type" value="Genomic_DNA"/>
</dbReference>
<evidence type="ECO:0000313" key="2">
    <source>
        <dbReference type="Proteomes" id="UP000593737"/>
    </source>
</evidence>
<dbReference type="AlphaFoldDB" id="A0A7S8FGM1"/>
<dbReference type="Proteomes" id="UP000593737">
    <property type="component" value="Chromosome"/>
</dbReference>
<dbReference type="KEGG" id="nkf:Nkreftii_003262"/>
<dbReference type="InterPro" id="IPR043733">
    <property type="entry name" value="DUF5677"/>
</dbReference>
<dbReference type="Pfam" id="PF18928">
    <property type="entry name" value="DUF5677"/>
    <property type="match status" value="1"/>
</dbReference>